<comment type="caution">
    <text evidence="2">The sequence shown here is derived from an EMBL/GenBank/DDBJ whole genome shotgun (WGS) entry which is preliminary data.</text>
</comment>
<reference evidence="2" key="1">
    <citation type="submission" date="2021-02" db="EMBL/GenBank/DDBJ databases">
        <authorList>
            <person name="Nowell W R."/>
        </authorList>
    </citation>
    <scope>NUCLEOTIDE SEQUENCE</scope>
</reference>
<organism evidence="2 3">
    <name type="scientific">Adineta steineri</name>
    <dbReference type="NCBI Taxonomy" id="433720"/>
    <lineage>
        <taxon>Eukaryota</taxon>
        <taxon>Metazoa</taxon>
        <taxon>Spiralia</taxon>
        <taxon>Gnathifera</taxon>
        <taxon>Rotifera</taxon>
        <taxon>Eurotatoria</taxon>
        <taxon>Bdelloidea</taxon>
        <taxon>Adinetida</taxon>
        <taxon>Adinetidae</taxon>
        <taxon>Adineta</taxon>
    </lineage>
</organism>
<proteinExistence type="predicted"/>
<feature type="compositionally biased region" description="Pro residues" evidence="1">
    <location>
        <begin position="21"/>
        <end position="33"/>
    </location>
</feature>
<evidence type="ECO:0000313" key="2">
    <source>
        <dbReference type="EMBL" id="CAF4415968.1"/>
    </source>
</evidence>
<feature type="compositionally biased region" description="Low complexity" evidence="1">
    <location>
        <begin position="70"/>
        <end position="85"/>
    </location>
</feature>
<accession>A0A820Q9P1</accession>
<dbReference type="Proteomes" id="UP000663881">
    <property type="component" value="Unassembled WGS sequence"/>
</dbReference>
<dbReference type="AlphaFoldDB" id="A0A820Q9P1"/>
<protein>
    <submittedName>
        <fullName evidence="2">Uncharacterized protein</fullName>
    </submittedName>
</protein>
<feature type="non-terminal residue" evidence="2">
    <location>
        <position position="1"/>
    </location>
</feature>
<gene>
    <name evidence="2" type="ORF">OKA104_LOCUS52232</name>
</gene>
<feature type="compositionally biased region" description="Polar residues" evidence="1">
    <location>
        <begin position="86"/>
        <end position="97"/>
    </location>
</feature>
<evidence type="ECO:0000313" key="3">
    <source>
        <dbReference type="Proteomes" id="UP000663881"/>
    </source>
</evidence>
<sequence length="170" mass="17957">AVIPDPPEQPSIEPFKFNVPSVPPAPTTAPPPATTMATATTATTTTTTTTTPAATATATANRKVTPPPSVSSVAAPASSIANASNKTEYAQSSNAVSTKPMHQLPSTTTTTTSNSKYPSLTETILAEHDRIHGTTPPYHTTKRDNLIKWTQDLALYDRLSPPFPEHEIPL</sequence>
<evidence type="ECO:0000256" key="1">
    <source>
        <dbReference type="SAM" id="MobiDB-lite"/>
    </source>
</evidence>
<name>A0A820Q9P1_9BILA</name>
<feature type="non-terminal residue" evidence="2">
    <location>
        <position position="170"/>
    </location>
</feature>
<dbReference type="EMBL" id="CAJOAY010029923">
    <property type="protein sequence ID" value="CAF4415968.1"/>
    <property type="molecule type" value="Genomic_DNA"/>
</dbReference>
<feature type="region of interest" description="Disordered" evidence="1">
    <location>
        <begin position="1"/>
        <end position="116"/>
    </location>
</feature>
<feature type="compositionally biased region" description="Low complexity" evidence="1">
    <location>
        <begin position="34"/>
        <end position="60"/>
    </location>
</feature>